<evidence type="ECO:0000313" key="2">
    <source>
        <dbReference type="Proteomes" id="UP000000763"/>
    </source>
</evidence>
<evidence type="ECO:0000313" key="1">
    <source>
        <dbReference type="EMBL" id="BAD29416.1"/>
    </source>
</evidence>
<gene>
    <name evidence="1" type="primary">OSJNBa0033K18.3</name>
</gene>
<name>Q6EPK4_ORYSJ</name>
<reference evidence="2" key="1">
    <citation type="journal article" date="2005" name="Nature">
        <title>The map-based sequence of the rice genome.</title>
        <authorList>
            <consortium name="International rice genome sequencing project (IRGSP)"/>
            <person name="Matsumoto T."/>
            <person name="Wu J."/>
            <person name="Kanamori H."/>
            <person name="Katayose Y."/>
            <person name="Fujisawa M."/>
            <person name="Namiki N."/>
            <person name="Mizuno H."/>
            <person name="Yamamoto K."/>
            <person name="Antonio B.A."/>
            <person name="Baba T."/>
            <person name="Sakata K."/>
            <person name="Nagamura Y."/>
            <person name="Aoki H."/>
            <person name="Arikawa K."/>
            <person name="Arita K."/>
            <person name="Bito T."/>
            <person name="Chiden Y."/>
            <person name="Fujitsuka N."/>
            <person name="Fukunaka R."/>
            <person name="Hamada M."/>
            <person name="Harada C."/>
            <person name="Hayashi A."/>
            <person name="Hijishita S."/>
            <person name="Honda M."/>
            <person name="Hosokawa S."/>
            <person name="Ichikawa Y."/>
            <person name="Idonuma A."/>
            <person name="Iijima M."/>
            <person name="Ikeda M."/>
            <person name="Ikeno M."/>
            <person name="Ito K."/>
            <person name="Ito S."/>
            <person name="Ito T."/>
            <person name="Ito Y."/>
            <person name="Ito Y."/>
            <person name="Iwabuchi A."/>
            <person name="Kamiya K."/>
            <person name="Karasawa W."/>
            <person name="Kurita K."/>
            <person name="Katagiri S."/>
            <person name="Kikuta A."/>
            <person name="Kobayashi H."/>
            <person name="Kobayashi N."/>
            <person name="Machita K."/>
            <person name="Maehara T."/>
            <person name="Masukawa M."/>
            <person name="Mizubayashi T."/>
            <person name="Mukai Y."/>
            <person name="Nagasaki H."/>
            <person name="Nagata Y."/>
            <person name="Naito S."/>
            <person name="Nakashima M."/>
            <person name="Nakama Y."/>
            <person name="Nakamichi Y."/>
            <person name="Nakamura M."/>
            <person name="Meguro A."/>
            <person name="Negishi M."/>
            <person name="Ohta I."/>
            <person name="Ohta T."/>
            <person name="Okamoto M."/>
            <person name="Ono N."/>
            <person name="Saji S."/>
            <person name="Sakaguchi M."/>
            <person name="Sakai K."/>
            <person name="Shibata M."/>
            <person name="Shimokawa T."/>
            <person name="Song J."/>
            <person name="Takazaki Y."/>
            <person name="Terasawa K."/>
            <person name="Tsugane M."/>
            <person name="Tsuji K."/>
            <person name="Ueda S."/>
            <person name="Waki K."/>
            <person name="Yamagata H."/>
            <person name="Yamamoto M."/>
            <person name="Yamamoto S."/>
            <person name="Yamane H."/>
            <person name="Yoshiki S."/>
            <person name="Yoshihara R."/>
            <person name="Yukawa K."/>
            <person name="Zhong H."/>
            <person name="Yano M."/>
            <person name="Yuan Q."/>
            <person name="Ouyang S."/>
            <person name="Liu J."/>
            <person name="Jones K.M."/>
            <person name="Gansberger K."/>
            <person name="Moffat K."/>
            <person name="Hill J."/>
            <person name="Bera J."/>
            <person name="Fadrosh D."/>
            <person name="Jin S."/>
            <person name="Johri S."/>
            <person name="Kim M."/>
            <person name="Overton L."/>
            <person name="Reardon M."/>
            <person name="Tsitrin T."/>
            <person name="Vuong H."/>
            <person name="Weaver B."/>
            <person name="Ciecko A."/>
            <person name="Tallon L."/>
            <person name="Jackson J."/>
            <person name="Pai G."/>
            <person name="Aken S.V."/>
            <person name="Utterback T."/>
            <person name="Reidmuller S."/>
            <person name="Feldblyum T."/>
            <person name="Hsiao J."/>
            <person name="Zismann V."/>
            <person name="Iobst S."/>
            <person name="de Vazeille A.R."/>
            <person name="Buell C.R."/>
            <person name="Ying K."/>
            <person name="Li Y."/>
            <person name="Lu T."/>
            <person name="Huang Y."/>
            <person name="Zhao Q."/>
            <person name="Feng Q."/>
            <person name="Zhang L."/>
            <person name="Zhu J."/>
            <person name="Weng Q."/>
            <person name="Mu J."/>
            <person name="Lu Y."/>
            <person name="Fan D."/>
            <person name="Liu Y."/>
            <person name="Guan J."/>
            <person name="Zhang Y."/>
            <person name="Yu S."/>
            <person name="Liu X."/>
            <person name="Zhang Y."/>
            <person name="Hong G."/>
            <person name="Han B."/>
            <person name="Choisne N."/>
            <person name="Demange N."/>
            <person name="Orjeda G."/>
            <person name="Samain S."/>
            <person name="Cattolico L."/>
            <person name="Pelletier E."/>
            <person name="Couloux A."/>
            <person name="Segurens B."/>
            <person name="Wincker P."/>
            <person name="D'Hont A."/>
            <person name="Scarpelli C."/>
            <person name="Weissenbach J."/>
            <person name="Salanoubat M."/>
            <person name="Quetier F."/>
            <person name="Yu Y."/>
            <person name="Kim H.R."/>
            <person name="Rambo T."/>
            <person name="Currie J."/>
            <person name="Collura K."/>
            <person name="Luo M."/>
            <person name="Yang T."/>
            <person name="Ammiraju J.S.S."/>
            <person name="Engler F."/>
            <person name="Soderlund C."/>
            <person name="Wing R.A."/>
            <person name="Palmer L.E."/>
            <person name="de la Bastide M."/>
            <person name="Spiegel L."/>
            <person name="Nascimento L."/>
            <person name="Zutavern T."/>
            <person name="O'Shaughnessy A."/>
            <person name="Dike S."/>
            <person name="Dedhia N."/>
            <person name="Preston R."/>
            <person name="Balija V."/>
            <person name="McCombie W.R."/>
            <person name="Chow T."/>
            <person name="Chen H."/>
            <person name="Chung M."/>
            <person name="Chen C."/>
            <person name="Shaw J."/>
            <person name="Wu H."/>
            <person name="Hsiao K."/>
            <person name="Chao Y."/>
            <person name="Chu M."/>
            <person name="Cheng C."/>
            <person name="Hour A."/>
            <person name="Lee P."/>
            <person name="Lin S."/>
            <person name="Lin Y."/>
            <person name="Liou J."/>
            <person name="Liu S."/>
            <person name="Hsing Y."/>
            <person name="Raghuvanshi S."/>
            <person name="Mohanty A."/>
            <person name="Bharti A.K."/>
            <person name="Gaur A."/>
            <person name="Gupta V."/>
            <person name="Kumar D."/>
            <person name="Ravi V."/>
            <person name="Vij S."/>
            <person name="Kapur A."/>
            <person name="Khurana P."/>
            <person name="Khurana P."/>
            <person name="Khurana J.P."/>
            <person name="Tyagi A.K."/>
            <person name="Gaikwad K."/>
            <person name="Singh A."/>
            <person name="Dalal V."/>
            <person name="Srivastava S."/>
            <person name="Dixit A."/>
            <person name="Pal A.K."/>
            <person name="Ghazi I.A."/>
            <person name="Yadav M."/>
            <person name="Pandit A."/>
            <person name="Bhargava A."/>
            <person name="Sureshbabu K."/>
            <person name="Batra K."/>
            <person name="Sharma T.R."/>
            <person name="Mohapatra T."/>
            <person name="Singh N.K."/>
            <person name="Messing J."/>
            <person name="Nelson A.B."/>
            <person name="Fuks G."/>
            <person name="Kavchok S."/>
            <person name="Keizer G."/>
            <person name="Linton E."/>
            <person name="Llaca V."/>
            <person name="Song R."/>
            <person name="Tanyolac B."/>
            <person name="Young S."/>
            <person name="Ho-Il K."/>
            <person name="Hahn J.H."/>
            <person name="Sangsakoo G."/>
            <person name="Vanavichit A."/>
            <person name="de Mattos Luiz.A.T."/>
            <person name="Zimmer P.D."/>
            <person name="Malone G."/>
            <person name="Dellagostin O."/>
            <person name="de Oliveira A.C."/>
            <person name="Bevan M."/>
            <person name="Bancroft I."/>
            <person name="Minx P."/>
            <person name="Cordum H."/>
            <person name="Wilson R."/>
            <person name="Cheng Z."/>
            <person name="Jin W."/>
            <person name="Jiang J."/>
            <person name="Leong S.A."/>
            <person name="Iwama H."/>
            <person name="Gojobori T."/>
            <person name="Itoh T."/>
            <person name="Niimura Y."/>
            <person name="Fujii Y."/>
            <person name="Habara T."/>
            <person name="Sakai H."/>
            <person name="Sato Y."/>
            <person name="Wilson G."/>
            <person name="Kumar K."/>
            <person name="McCouch S."/>
            <person name="Juretic N."/>
            <person name="Hoen D."/>
            <person name="Wright S."/>
            <person name="Bruskiewich R."/>
            <person name="Bureau T."/>
            <person name="Miyao A."/>
            <person name="Hirochika H."/>
            <person name="Nishikawa T."/>
            <person name="Kadowaki K."/>
            <person name="Sugiura M."/>
            <person name="Burr B."/>
            <person name="Sasaki T."/>
        </authorList>
    </citation>
    <scope>NUCLEOTIDE SEQUENCE [LARGE SCALE GENOMIC DNA]</scope>
    <source>
        <strain evidence="2">cv. Nipponbare</strain>
    </source>
</reference>
<reference evidence="2" key="2">
    <citation type="journal article" date="2008" name="Nucleic Acids Res.">
        <title>The rice annotation project database (RAP-DB): 2008 update.</title>
        <authorList>
            <consortium name="The rice annotation project (RAP)"/>
        </authorList>
    </citation>
    <scope>GENOME REANNOTATION</scope>
    <source>
        <strain evidence="2">cv. Nipponbare</strain>
    </source>
</reference>
<organism evidence="1 2">
    <name type="scientific">Oryza sativa subsp. japonica</name>
    <name type="common">Rice</name>
    <dbReference type="NCBI Taxonomy" id="39947"/>
    <lineage>
        <taxon>Eukaryota</taxon>
        <taxon>Viridiplantae</taxon>
        <taxon>Streptophyta</taxon>
        <taxon>Embryophyta</taxon>
        <taxon>Tracheophyta</taxon>
        <taxon>Spermatophyta</taxon>
        <taxon>Magnoliopsida</taxon>
        <taxon>Liliopsida</taxon>
        <taxon>Poales</taxon>
        <taxon>Poaceae</taxon>
        <taxon>BOP clade</taxon>
        <taxon>Oryzoideae</taxon>
        <taxon>Oryzeae</taxon>
        <taxon>Oryzinae</taxon>
        <taxon>Oryza</taxon>
        <taxon>Oryza sativa</taxon>
    </lineage>
</organism>
<dbReference type="EMBL" id="AP005875">
    <property type="protein sequence ID" value="BAD29416.1"/>
    <property type="molecule type" value="Genomic_DNA"/>
</dbReference>
<protein>
    <submittedName>
        <fullName evidence="1">Uncharacterized protein</fullName>
    </submittedName>
</protein>
<dbReference type="Proteomes" id="UP000000763">
    <property type="component" value="Chromosome 2"/>
</dbReference>
<proteinExistence type="predicted"/>
<dbReference type="AlphaFoldDB" id="Q6EPK4"/>
<accession>Q6EPK4</accession>
<sequence>MTKGKDRRYQQRLKKRRADTRSCLPLVLLAFHALLCRCGTALPSLDLAVLLLLNCSASQSLPGRPRLPLLFLTPHSP</sequence>